<feature type="region of interest" description="Disordered" evidence="1">
    <location>
        <begin position="327"/>
        <end position="482"/>
    </location>
</feature>
<gene>
    <name evidence="2" type="ORF">FHU34_114582</name>
</gene>
<reference evidence="2 3" key="1">
    <citation type="submission" date="2019-06" db="EMBL/GenBank/DDBJ databases">
        <title>Sequencing the genomes of 1000 actinobacteria strains.</title>
        <authorList>
            <person name="Klenk H.-P."/>
        </authorList>
    </citation>
    <scope>NUCLEOTIDE SEQUENCE [LARGE SCALE GENOMIC DNA]</scope>
    <source>
        <strain evidence="2 3">DSM 45885</strain>
    </source>
</reference>
<feature type="compositionally biased region" description="Pro residues" evidence="1">
    <location>
        <begin position="438"/>
        <end position="448"/>
    </location>
</feature>
<feature type="compositionally biased region" description="Low complexity" evidence="1">
    <location>
        <begin position="701"/>
        <end position="718"/>
    </location>
</feature>
<feature type="region of interest" description="Disordered" evidence="1">
    <location>
        <begin position="183"/>
        <end position="312"/>
    </location>
</feature>
<accession>A0A561W5Q7</accession>
<feature type="compositionally biased region" description="Basic residues" evidence="1">
    <location>
        <begin position="55"/>
        <end position="67"/>
    </location>
</feature>
<dbReference type="EMBL" id="VIWZ01000001">
    <property type="protein sequence ID" value="TWG19201.1"/>
    <property type="molecule type" value="Genomic_DNA"/>
</dbReference>
<feature type="compositionally biased region" description="Polar residues" evidence="1">
    <location>
        <begin position="1"/>
        <end position="18"/>
    </location>
</feature>
<name>A0A561W5Q7_9ACTN</name>
<comment type="caution">
    <text evidence="2">The sequence shown here is derived from an EMBL/GenBank/DDBJ whole genome shotgun (WGS) entry which is preliminary data.</text>
</comment>
<feature type="compositionally biased region" description="Polar residues" evidence="1">
    <location>
        <begin position="391"/>
        <end position="401"/>
    </location>
</feature>
<evidence type="ECO:0000313" key="3">
    <source>
        <dbReference type="Proteomes" id="UP000317685"/>
    </source>
</evidence>
<evidence type="ECO:0000256" key="1">
    <source>
        <dbReference type="SAM" id="MobiDB-lite"/>
    </source>
</evidence>
<organism evidence="2 3">
    <name type="scientific">Micromonospora taraxaci</name>
    <dbReference type="NCBI Taxonomy" id="1316803"/>
    <lineage>
        <taxon>Bacteria</taxon>
        <taxon>Bacillati</taxon>
        <taxon>Actinomycetota</taxon>
        <taxon>Actinomycetes</taxon>
        <taxon>Micromonosporales</taxon>
        <taxon>Micromonosporaceae</taxon>
        <taxon>Micromonospora</taxon>
    </lineage>
</organism>
<feature type="region of interest" description="Disordered" evidence="1">
    <location>
        <begin position="525"/>
        <end position="594"/>
    </location>
</feature>
<feature type="region of interest" description="Disordered" evidence="1">
    <location>
        <begin position="648"/>
        <end position="766"/>
    </location>
</feature>
<feature type="region of interest" description="Disordered" evidence="1">
    <location>
        <begin position="1"/>
        <end position="105"/>
    </location>
</feature>
<sequence>MRSSAGSTTCARPSSNAPNWARTVPRQSRTAPPGVRRPGRSGVPRLVRAQEYPCRRRPRGRPLRGRATRTVPALVGRPTAPGRGRRHRRAAARTSGPPRPAPVPLPLASQRVAVCNRPPVPAPPYRRRHPPPVRSAVTRPAHRALTRLRTRPAARSVLAPRRLPPDHPWALRAPAPRRVVARIPAPPADSRTPCLRCAVRTPPRRAVGRARSPSSPAEHARRPRARPPVAGPPDPRPIRRGPPGRPLPAWLGSTARRLAPSPRRPTACDPTPPSSTTHVPPGVGRARSTPGRRSPPAAVPPSPPAPQAAAVVVPPNPTSRWCPARVTHHRCPRRPAATAARRPPSSRLTAPVAAGPPPTNRSGVRQPAANPGWTARSGPPTGCARPVACRTPTQVCPSSTAEGPPRHRRVGDPCRPPTRGTSSTTRPVDSAYRTRPRSAPPPAGPPACRPTRERRRRQDVAPSGRTRQVPPANRLCPIRRRPATDPAEVEALRRPHRIRPVGVVVRRPGPVRTGRPLRIRPVDDVVRRPNPAPTARLVRVDPDPAATNRTSRDAPRPPAVLPHRLVALPAPPHPDGSGPARGTPLRRASAGAAPTAHPVPVRMLAAPPVRRVRLVPRCLRVWTAHRVRVPKALPVSRCPRVRTVRHVRVRRVRPGPPSAHPVPRSHPSPRNERVVRRSLAPRPPTVPLDVPCRRTGSPAEPNRAASPRCRRPAAPAIPSGWRGPPQWCRPRPGRRNGRYRSSPAAPHSVPPTRPQTPTRRLPGPRRIGSRVNGGVCVRRCWCWSASCCSARCRSSSASGR</sequence>
<feature type="compositionally biased region" description="Low complexity" evidence="1">
    <location>
        <begin position="32"/>
        <end position="47"/>
    </location>
</feature>
<keyword evidence="3" id="KW-1185">Reference proteome</keyword>
<dbReference type="AlphaFoldDB" id="A0A561W5Q7"/>
<proteinExistence type="predicted"/>
<dbReference type="Proteomes" id="UP000317685">
    <property type="component" value="Unassembled WGS sequence"/>
</dbReference>
<feature type="compositionally biased region" description="Low complexity" evidence="1">
    <location>
        <begin position="334"/>
        <end position="343"/>
    </location>
</feature>
<feature type="compositionally biased region" description="Low complexity" evidence="1">
    <location>
        <begin position="417"/>
        <end position="433"/>
    </location>
</feature>
<feature type="compositionally biased region" description="Low complexity" evidence="1">
    <location>
        <begin position="755"/>
        <end position="766"/>
    </location>
</feature>
<feature type="compositionally biased region" description="Pro residues" evidence="1">
    <location>
        <begin position="297"/>
        <end position="306"/>
    </location>
</feature>
<feature type="compositionally biased region" description="Pro residues" evidence="1">
    <location>
        <begin position="654"/>
        <end position="666"/>
    </location>
</feature>
<evidence type="ECO:0000313" key="2">
    <source>
        <dbReference type="EMBL" id="TWG19201.1"/>
    </source>
</evidence>
<protein>
    <submittedName>
        <fullName evidence="2">Uncharacterized protein</fullName>
    </submittedName>
</protein>